<reference evidence="1" key="2">
    <citation type="journal article" date="2010" name="Mol. Plant Microbe Interact.">
        <title>Rhodococcus fascians impacts plant development through the dynamic fas-mediated production of a cytokinin mix.</title>
        <authorList>
            <person name="Pertry I."/>
            <person name="Vaclavikova K."/>
            <person name="Gemrotova M."/>
            <person name="Spichal L."/>
            <person name="Galuszka P."/>
            <person name="Depuydt S."/>
            <person name="Temmerman W."/>
            <person name="Stes E."/>
            <person name="De Keyser A."/>
            <person name="Riefler M."/>
            <person name="Biondi S."/>
            <person name="Novak O."/>
            <person name="Schmulling T."/>
            <person name="Strnad M."/>
            <person name="Tarkowski P."/>
            <person name="Holsters M."/>
            <person name="Vereecke D."/>
        </authorList>
    </citation>
    <scope>NUCLEOTIDE SEQUENCE</scope>
    <source>
        <strain evidence="1">D188</strain>
        <plasmid evidence="1">pFiD188</plasmid>
    </source>
</reference>
<dbReference type="EMBL" id="JN093097">
    <property type="protein sequence ID" value="AET25143.1"/>
    <property type="molecule type" value="Genomic_DNA"/>
</dbReference>
<gene>
    <name evidence="1" type="ORF">pFi_007</name>
</gene>
<dbReference type="AlphaFoldDB" id="G8JYM2"/>
<dbReference type="RefSeq" id="WP_015586061.1">
    <property type="nucleotide sequence ID" value="NC_021080.1"/>
</dbReference>
<name>G8JYM2_RHOFA</name>
<reference evidence="1" key="3">
    <citation type="journal article" date="2011" name="Annu. Rev. Phytopathol.">
        <title>A successful bacterial coup d'etat: how Rhodococcus fascians redirects plant development.</title>
        <authorList>
            <person name="Stes E."/>
            <person name="Vandeputte O.M."/>
            <person name="El Jaziri M."/>
            <person name="Holsters M."/>
            <person name="Vereecke D."/>
        </authorList>
    </citation>
    <scope>NUCLEOTIDE SEQUENCE</scope>
    <source>
        <strain evidence="1">D188</strain>
        <plasmid evidence="1">pFiD188</plasmid>
    </source>
</reference>
<dbReference type="PATRIC" id="fig|1051973.4.peg.4914"/>
<sequence>MNPKRPRWTKRQLEVAFTACYGPLVNGGVDIDYVAAAFGVTRRTVQRWLQGSPRARAAIPVRRLQQLQFPLPEIRRVEQQTLDNARTVLTGLDLPRGRGVRKEWRERRWLDPHVVAILRPHGSPDLRQVAIARGAPRPVAALHKRGPLDDFVTVPTRFHADALVGELLDRVGPWRLYPDDRVVELGRTRVWAAWAPPIDLPAIARGAGLLDN</sequence>
<reference evidence="1" key="4">
    <citation type="submission" date="2011-06" db="EMBL/GenBank/DDBJ databases">
        <authorList>
            <person name="Vereecke D.M."/>
        </authorList>
    </citation>
    <scope>NUCLEOTIDE SEQUENCE</scope>
    <source>
        <strain evidence="1">D188</strain>
        <plasmid evidence="1">pFiD188</plasmid>
    </source>
</reference>
<organism evidence="1">
    <name type="scientific">Rhodococcoides fascians D188</name>
    <dbReference type="NCBI Taxonomy" id="1051973"/>
    <lineage>
        <taxon>Bacteria</taxon>
        <taxon>Bacillati</taxon>
        <taxon>Actinomycetota</taxon>
        <taxon>Actinomycetes</taxon>
        <taxon>Mycobacteriales</taxon>
        <taxon>Nocardiaceae</taxon>
        <taxon>Rhodococcoides</taxon>
    </lineage>
</organism>
<proteinExistence type="predicted"/>
<dbReference type="KEGG" id="rfa:A3L23_04873"/>
<keyword evidence="1" id="KW-0614">Plasmid</keyword>
<evidence type="ECO:0000313" key="1">
    <source>
        <dbReference type="EMBL" id="AET25143.1"/>
    </source>
</evidence>
<reference evidence="1" key="5">
    <citation type="journal article" date="2012" name="Mol. Plant Microbe Interact.">
        <title>pFiD188, the linear virulence plasmid of Rhodococcus fascians D188.</title>
        <authorList>
            <person name="Francis I."/>
            <person name="De Keyser A."/>
            <person name="De Backer P."/>
            <person name="Simon-Mateo C."/>
            <person name="Kalkus J."/>
            <person name="Pertry I."/>
            <person name="Ardiles-Diaz W."/>
            <person name="De Rycke R."/>
            <person name="Vandeputte O.M."/>
            <person name="El Jaziri M."/>
            <person name="Holsters M."/>
            <person name="Vereecke D."/>
        </authorList>
    </citation>
    <scope>NUCLEOTIDE SEQUENCE</scope>
    <source>
        <strain evidence="1">D188</strain>
        <plasmid evidence="1">pFiD188</plasmid>
    </source>
</reference>
<protein>
    <submittedName>
        <fullName evidence="1">Uncharacterized protein</fullName>
    </submittedName>
</protein>
<reference evidence="1" key="1">
    <citation type="journal article" date="2009" name="Proc. Natl. Acad. Sci. U.S.A.">
        <title>Identification of Rhodococcus fascians cytokinins and their modus operandi to reshape the plant.</title>
        <authorList>
            <person name="Pertry I."/>
            <person name="Vaclavikova K."/>
            <person name="Depuydt S."/>
            <person name="Galuszka P."/>
            <person name="Spichal L."/>
            <person name="Temmerman W."/>
            <person name="Stes E."/>
            <person name="Schmulling T."/>
            <person name="Kakimoto T."/>
            <person name="Van Montagu M.C."/>
            <person name="Strnad M."/>
            <person name="Holsters M."/>
            <person name="Tarkowski P."/>
            <person name="Vereecke D."/>
        </authorList>
    </citation>
    <scope>NUCLEOTIDE SEQUENCE</scope>
    <source>
        <strain evidence="1">D188</strain>
        <plasmid evidence="1">pFiD188</plasmid>
    </source>
</reference>
<accession>G8JYM2</accession>
<geneLocation type="plasmid" evidence="1">
    <name>pFiD188</name>
</geneLocation>